<keyword evidence="2" id="KW-0238">DNA-binding</keyword>
<evidence type="ECO:0000256" key="4">
    <source>
        <dbReference type="SAM" id="MobiDB-lite"/>
    </source>
</evidence>
<dbReference type="GO" id="GO:0003677">
    <property type="term" value="F:DNA binding"/>
    <property type="evidence" value="ECO:0007669"/>
    <property type="project" value="UniProtKB-KW"/>
</dbReference>
<sequence length="231" mass="25650">MATRDASARDSSLREPGQRDVGAGTLTDEVYQGLREAIVRGEYRPNERLIEAELAERLQVSRTPIREVLQRLATDGLVQSRRRGWVVTEHSPEEIHEIYEIRLVLEGYAARLAATHADDAALAAIATLHADNVAGLRQGARDRLVSYNDAFHDAIIAAAGNKRLAQQIRQNSEYYFNFRIAALYSDEEAESSLAGHQAMVDALSKRDPDAAEQAARAHVAEAWSVMMSKLR</sequence>
<gene>
    <name evidence="6" type="ORF">UFOPK3376_00193</name>
</gene>
<dbReference type="PROSITE" id="PS50949">
    <property type="entry name" value="HTH_GNTR"/>
    <property type="match status" value="1"/>
</dbReference>
<feature type="domain" description="HTH gntR-type" evidence="5">
    <location>
        <begin position="24"/>
        <end position="90"/>
    </location>
</feature>
<dbReference type="PANTHER" id="PTHR43537">
    <property type="entry name" value="TRANSCRIPTIONAL REGULATOR, GNTR FAMILY"/>
    <property type="match status" value="1"/>
</dbReference>
<dbReference type="SMART" id="SM00895">
    <property type="entry name" value="FCD"/>
    <property type="match status" value="1"/>
</dbReference>
<organism evidence="6">
    <name type="scientific">freshwater metagenome</name>
    <dbReference type="NCBI Taxonomy" id="449393"/>
    <lineage>
        <taxon>unclassified sequences</taxon>
        <taxon>metagenomes</taxon>
        <taxon>ecological metagenomes</taxon>
    </lineage>
</organism>
<dbReference type="InterPro" id="IPR008920">
    <property type="entry name" value="TF_FadR/GntR_C"/>
</dbReference>
<dbReference type="Gene3D" id="1.20.120.530">
    <property type="entry name" value="GntR ligand-binding domain-like"/>
    <property type="match status" value="1"/>
</dbReference>
<protein>
    <submittedName>
        <fullName evidence="6">Unannotated protein</fullName>
    </submittedName>
</protein>
<dbReference type="InterPro" id="IPR036390">
    <property type="entry name" value="WH_DNA-bd_sf"/>
</dbReference>
<dbReference type="SMART" id="SM00345">
    <property type="entry name" value="HTH_GNTR"/>
    <property type="match status" value="1"/>
</dbReference>
<dbReference type="PANTHER" id="PTHR43537:SF24">
    <property type="entry name" value="GLUCONATE OPERON TRANSCRIPTIONAL REPRESSOR"/>
    <property type="match status" value="1"/>
</dbReference>
<evidence type="ECO:0000259" key="5">
    <source>
        <dbReference type="PROSITE" id="PS50949"/>
    </source>
</evidence>
<dbReference type="PRINTS" id="PR00035">
    <property type="entry name" value="HTHGNTR"/>
</dbReference>
<evidence type="ECO:0000256" key="3">
    <source>
        <dbReference type="ARBA" id="ARBA00023163"/>
    </source>
</evidence>
<keyword evidence="1" id="KW-0805">Transcription regulation</keyword>
<dbReference type="AlphaFoldDB" id="A0A6J7CY03"/>
<evidence type="ECO:0000313" key="6">
    <source>
        <dbReference type="EMBL" id="CAB4859823.1"/>
    </source>
</evidence>
<dbReference type="EMBL" id="CAFBLP010000003">
    <property type="protein sequence ID" value="CAB4859823.1"/>
    <property type="molecule type" value="Genomic_DNA"/>
</dbReference>
<dbReference type="SUPFAM" id="SSF48008">
    <property type="entry name" value="GntR ligand-binding domain-like"/>
    <property type="match status" value="1"/>
</dbReference>
<dbReference type="Pfam" id="PF07729">
    <property type="entry name" value="FCD"/>
    <property type="match status" value="1"/>
</dbReference>
<accession>A0A6J7CY03</accession>
<evidence type="ECO:0000256" key="1">
    <source>
        <dbReference type="ARBA" id="ARBA00023015"/>
    </source>
</evidence>
<name>A0A6J7CY03_9ZZZZ</name>
<dbReference type="Gene3D" id="1.10.10.10">
    <property type="entry name" value="Winged helix-like DNA-binding domain superfamily/Winged helix DNA-binding domain"/>
    <property type="match status" value="1"/>
</dbReference>
<keyword evidence="3" id="KW-0804">Transcription</keyword>
<reference evidence="6" key="1">
    <citation type="submission" date="2020-05" db="EMBL/GenBank/DDBJ databases">
        <authorList>
            <person name="Chiriac C."/>
            <person name="Salcher M."/>
            <person name="Ghai R."/>
            <person name="Kavagutti S V."/>
        </authorList>
    </citation>
    <scope>NUCLEOTIDE SEQUENCE</scope>
</reference>
<dbReference type="SUPFAM" id="SSF46785">
    <property type="entry name" value="Winged helix' DNA-binding domain"/>
    <property type="match status" value="1"/>
</dbReference>
<feature type="region of interest" description="Disordered" evidence="4">
    <location>
        <begin position="1"/>
        <end position="22"/>
    </location>
</feature>
<dbReference type="InterPro" id="IPR000524">
    <property type="entry name" value="Tscrpt_reg_HTH_GntR"/>
</dbReference>
<dbReference type="InterPro" id="IPR036388">
    <property type="entry name" value="WH-like_DNA-bd_sf"/>
</dbReference>
<dbReference type="Pfam" id="PF00392">
    <property type="entry name" value="GntR"/>
    <property type="match status" value="1"/>
</dbReference>
<proteinExistence type="predicted"/>
<feature type="compositionally biased region" description="Basic and acidic residues" evidence="4">
    <location>
        <begin position="1"/>
        <end position="18"/>
    </location>
</feature>
<evidence type="ECO:0000256" key="2">
    <source>
        <dbReference type="ARBA" id="ARBA00023125"/>
    </source>
</evidence>
<dbReference type="CDD" id="cd07377">
    <property type="entry name" value="WHTH_GntR"/>
    <property type="match status" value="1"/>
</dbReference>
<dbReference type="GO" id="GO:0003700">
    <property type="term" value="F:DNA-binding transcription factor activity"/>
    <property type="evidence" value="ECO:0007669"/>
    <property type="project" value="InterPro"/>
</dbReference>
<dbReference type="InterPro" id="IPR011711">
    <property type="entry name" value="GntR_C"/>
</dbReference>